<dbReference type="PRINTS" id="PR00385">
    <property type="entry name" value="P450"/>
</dbReference>
<keyword evidence="7 9" id="KW-0503">Monooxygenase</keyword>
<evidence type="ECO:0000256" key="8">
    <source>
        <dbReference type="PIRSR" id="PIRSR602401-1"/>
    </source>
</evidence>
<dbReference type="GeneID" id="25281541"/>
<dbReference type="EMBL" id="AMGV01000004">
    <property type="protein sequence ID" value="KEF58698.1"/>
    <property type="molecule type" value="Genomic_DNA"/>
</dbReference>
<dbReference type="InterPro" id="IPR017972">
    <property type="entry name" value="Cyt_P450_CS"/>
</dbReference>
<dbReference type="RefSeq" id="XP_013261288.1">
    <property type="nucleotide sequence ID" value="XM_013405834.1"/>
</dbReference>
<keyword evidence="6 8" id="KW-0408">Iron</keyword>
<dbReference type="HOGENOM" id="CLU_001570_14_2_1"/>
<sequence length="323" mass="36940">MPFCKLFSLEVICKAAFNKDISVRSTEDALTFLQAMEDTPRVLIMASVFPFLRRWKRLGEYLPGMAGHAFKQSKLFEQFTRSLFRDFKQESKTDNIERFMGTPLLQGEDKYLGRLLSEDEAIEEAMGLFFAGSGTTSSTLLYLFYTLSRPQNRHMQHKLRKELQNTGCKLAEVKDLPYLNAVIKETMRLYPTIIGTLPRVLDLPIQSDKLELPAGTIVGMQNYVHHRDPSVYTEPDTFIPERWIGQSPSSDLEKAFTPFSLGSRNCIGQNLARAELLIATSLVFRRLDLRLNDAMEESDMDMEDRFAVSPKGRRLLLDVSELC</sequence>
<evidence type="ECO:0000256" key="7">
    <source>
        <dbReference type="ARBA" id="ARBA00023033"/>
    </source>
</evidence>
<dbReference type="PANTHER" id="PTHR24305:SF210">
    <property type="entry name" value="CYTOCHROME P450 MONOOXYGENASE ASQL-RELATED"/>
    <property type="match status" value="1"/>
</dbReference>
<evidence type="ECO:0000313" key="10">
    <source>
        <dbReference type="EMBL" id="KEF58698.1"/>
    </source>
</evidence>
<evidence type="ECO:0000256" key="6">
    <source>
        <dbReference type="ARBA" id="ARBA00023004"/>
    </source>
</evidence>
<dbReference type="PANTHER" id="PTHR24305">
    <property type="entry name" value="CYTOCHROME P450"/>
    <property type="match status" value="1"/>
</dbReference>
<dbReference type="PRINTS" id="PR00463">
    <property type="entry name" value="EP450I"/>
</dbReference>
<keyword evidence="11" id="KW-1185">Reference proteome</keyword>
<dbReference type="GO" id="GO:0020037">
    <property type="term" value="F:heme binding"/>
    <property type="evidence" value="ECO:0007669"/>
    <property type="project" value="InterPro"/>
</dbReference>
<keyword evidence="4 8" id="KW-0479">Metal-binding</keyword>
<dbReference type="GO" id="GO:0005506">
    <property type="term" value="F:iron ion binding"/>
    <property type="evidence" value="ECO:0007669"/>
    <property type="project" value="InterPro"/>
</dbReference>
<evidence type="ECO:0008006" key="12">
    <source>
        <dbReference type="Google" id="ProtNLM"/>
    </source>
</evidence>
<keyword evidence="5 9" id="KW-0560">Oxidoreductase</keyword>
<protein>
    <recommendedName>
        <fullName evidence="12">Cytochrome P450 oxidoreductase</fullName>
    </recommendedName>
</protein>
<comment type="cofactor">
    <cofactor evidence="1 8">
        <name>heme</name>
        <dbReference type="ChEBI" id="CHEBI:30413"/>
    </cofactor>
</comment>
<dbReference type="InterPro" id="IPR001128">
    <property type="entry name" value="Cyt_P450"/>
</dbReference>
<dbReference type="InterPro" id="IPR002401">
    <property type="entry name" value="Cyt_P450_E_grp-I"/>
</dbReference>
<evidence type="ECO:0000256" key="4">
    <source>
        <dbReference type="ARBA" id="ARBA00022723"/>
    </source>
</evidence>
<evidence type="ECO:0000256" key="1">
    <source>
        <dbReference type="ARBA" id="ARBA00001971"/>
    </source>
</evidence>
<feature type="binding site" description="axial binding residue" evidence="8">
    <location>
        <position position="266"/>
    </location>
    <ligand>
        <name>heme</name>
        <dbReference type="ChEBI" id="CHEBI:30413"/>
    </ligand>
    <ligandPart>
        <name>Fe</name>
        <dbReference type="ChEBI" id="CHEBI:18248"/>
    </ligandPart>
</feature>
<comment type="caution">
    <text evidence="10">The sequence shown here is derived from an EMBL/GenBank/DDBJ whole genome shotgun (WGS) entry which is preliminary data.</text>
</comment>
<dbReference type="Pfam" id="PF00067">
    <property type="entry name" value="p450"/>
    <property type="match status" value="1"/>
</dbReference>
<accession>A0A072PHC2</accession>
<dbReference type="GO" id="GO:0016705">
    <property type="term" value="F:oxidoreductase activity, acting on paired donors, with incorporation or reduction of molecular oxygen"/>
    <property type="evidence" value="ECO:0007669"/>
    <property type="project" value="InterPro"/>
</dbReference>
<evidence type="ECO:0000256" key="3">
    <source>
        <dbReference type="ARBA" id="ARBA00022617"/>
    </source>
</evidence>
<dbReference type="PROSITE" id="PS00086">
    <property type="entry name" value="CYTOCHROME_P450"/>
    <property type="match status" value="1"/>
</dbReference>
<dbReference type="InterPro" id="IPR036396">
    <property type="entry name" value="Cyt_P450_sf"/>
</dbReference>
<comment type="similarity">
    <text evidence="2 9">Belongs to the cytochrome P450 family.</text>
</comment>
<organism evidence="10 11">
    <name type="scientific">Exophiala aquamarina CBS 119918</name>
    <dbReference type="NCBI Taxonomy" id="1182545"/>
    <lineage>
        <taxon>Eukaryota</taxon>
        <taxon>Fungi</taxon>
        <taxon>Dikarya</taxon>
        <taxon>Ascomycota</taxon>
        <taxon>Pezizomycotina</taxon>
        <taxon>Eurotiomycetes</taxon>
        <taxon>Chaetothyriomycetidae</taxon>
        <taxon>Chaetothyriales</taxon>
        <taxon>Herpotrichiellaceae</taxon>
        <taxon>Exophiala</taxon>
    </lineage>
</organism>
<gene>
    <name evidence="10" type="ORF">A1O9_06624</name>
</gene>
<dbReference type="Gene3D" id="1.10.630.10">
    <property type="entry name" value="Cytochrome P450"/>
    <property type="match status" value="1"/>
</dbReference>
<dbReference type="SUPFAM" id="SSF48264">
    <property type="entry name" value="Cytochrome P450"/>
    <property type="match status" value="1"/>
</dbReference>
<dbReference type="OrthoDB" id="4119327at2759"/>
<evidence type="ECO:0000256" key="9">
    <source>
        <dbReference type="RuleBase" id="RU000461"/>
    </source>
</evidence>
<proteinExistence type="inferred from homology"/>
<dbReference type="STRING" id="1182545.A0A072PHC2"/>
<evidence type="ECO:0000256" key="2">
    <source>
        <dbReference type="ARBA" id="ARBA00010617"/>
    </source>
</evidence>
<dbReference type="VEuPathDB" id="FungiDB:A1O9_06624"/>
<name>A0A072PHC2_9EURO</name>
<keyword evidence="3 8" id="KW-0349">Heme</keyword>
<reference evidence="10 11" key="1">
    <citation type="submission" date="2013-03" db="EMBL/GenBank/DDBJ databases">
        <title>The Genome Sequence of Exophiala aquamarina CBS 119918.</title>
        <authorList>
            <consortium name="The Broad Institute Genomics Platform"/>
            <person name="Cuomo C."/>
            <person name="de Hoog S."/>
            <person name="Gorbushina A."/>
            <person name="Walker B."/>
            <person name="Young S.K."/>
            <person name="Zeng Q."/>
            <person name="Gargeya S."/>
            <person name="Fitzgerald M."/>
            <person name="Haas B."/>
            <person name="Abouelleil A."/>
            <person name="Allen A.W."/>
            <person name="Alvarado L."/>
            <person name="Arachchi H.M."/>
            <person name="Berlin A.M."/>
            <person name="Chapman S.B."/>
            <person name="Gainer-Dewar J."/>
            <person name="Goldberg J."/>
            <person name="Griggs A."/>
            <person name="Gujja S."/>
            <person name="Hansen M."/>
            <person name="Howarth C."/>
            <person name="Imamovic A."/>
            <person name="Ireland A."/>
            <person name="Larimer J."/>
            <person name="McCowan C."/>
            <person name="Murphy C."/>
            <person name="Pearson M."/>
            <person name="Poon T.W."/>
            <person name="Priest M."/>
            <person name="Roberts A."/>
            <person name="Saif S."/>
            <person name="Shea T."/>
            <person name="Sisk P."/>
            <person name="Sykes S."/>
            <person name="Wortman J."/>
            <person name="Nusbaum C."/>
            <person name="Birren B."/>
        </authorList>
    </citation>
    <scope>NUCLEOTIDE SEQUENCE [LARGE SCALE GENOMIC DNA]</scope>
    <source>
        <strain evidence="10 11">CBS 119918</strain>
    </source>
</reference>
<evidence type="ECO:0000256" key="5">
    <source>
        <dbReference type="ARBA" id="ARBA00023002"/>
    </source>
</evidence>
<dbReference type="InterPro" id="IPR050121">
    <property type="entry name" value="Cytochrome_P450_monoxygenase"/>
</dbReference>
<dbReference type="GO" id="GO:0004497">
    <property type="term" value="F:monooxygenase activity"/>
    <property type="evidence" value="ECO:0007669"/>
    <property type="project" value="UniProtKB-KW"/>
</dbReference>
<dbReference type="AlphaFoldDB" id="A0A072PHC2"/>
<dbReference type="Proteomes" id="UP000027920">
    <property type="component" value="Unassembled WGS sequence"/>
</dbReference>
<evidence type="ECO:0000313" key="11">
    <source>
        <dbReference type="Proteomes" id="UP000027920"/>
    </source>
</evidence>